<accession>A0A843TAR6</accession>
<evidence type="ECO:0000256" key="1">
    <source>
        <dbReference type="SAM" id="Phobius"/>
    </source>
</evidence>
<feature type="transmembrane region" description="Helical" evidence="1">
    <location>
        <begin position="12"/>
        <end position="29"/>
    </location>
</feature>
<feature type="transmembrane region" description="Helical" evidence="1">
    <location>
        <begin position="41"/>
        <end position="60"/>
    </location>
</feature>
<protein>
    <submittedName>
        <fullName evidence="2">Uncharacterized protein</fullName>
    </submittedName>
</protein>
<evidence type="ECO:0000313" key="3">
    <source>
        <dbReference type="Proteomes" id="UP000652761"/>
    </source>
</evidence>
<reference evidence="2" key="1">
    <citation type="submission" date="2017-07" db="EMBL/GenBank/DDBJ databases">
        <title>Taro Niue Genome Assembly and Annotation.</title>
        <authorList>
            <person name="Atibalentja N."/>
            <person name="Keating K."/>
            <person name="Fields C.J."/>
        </authorList>
    </citation>
    <scope>NUCLEOTIDE SEQUENCE</scope>
    <source>
        <strain evidence="2">Niue_2</strain>
        <tissue evidence="2">Leaf</tissue>
    </source>
</reference>
<keyword evidence="3" id="KW-1185">Reference proteome</keyword>
<keyword evidence="1" id="KW-0472">Membrane</keyword>
<proteinExistence type="predicted"/>
<dbReference type="EMBL" id="NMUH01000028">
    <property type="protein sequence ID" value="MQL69058.1"/>
    <property type="molecule type" value="Genomic_DNA"/>
</dbReference>
<gene>
    <name evidence="2" type="ORF">Taro_001346</name>
</gene>
<evidence type="ECO:0000313" key="2">
    <source>
        <dbReference type="EMBL" id="MQL69058.1"/>
    </source>
</evidence>
<name>A0A843TAR6_COLES</name>
<comment type="caution">
    <text evidence="2">The sequence shown here is derived from an EMBL/GenBank/DDBJ whole genome shotgun (WGS) entry which is preliminary data.</text>
</comment>
<dbReference type="AlphaFoldDB" id="A0A843TAR6"/>
<keyword evidence="1" id="KW-1133">Transmembrane helix</keyword>
<keyword evidence="1" id="KW-0812">Transmembrane</keyword>
<sequence>MFEFVNLDSLSFFYVFSFYGQGLWTRYWLMYGQETIINSFFFLLFLSVGILSDILLFSLWSCNFSN</sequence>
<organism evidence="2 3">
    <name type="scientific">Colocasia esculenta</name>
    <name type="common">Wild taro</name>
    <name type="synonym">Arum esculentum</name>
    <dbReference type="NCBI Taxonomy" id="4460"/>
    <lineage>
        <taxon>Eukaryota</taxon>
        <taxon>Viridiplantae</taxon>
        <taxon>Streptophyta</taxon>
        <taxon>Embryophyta</taxon>
        <taxon>Tracheophyta</taxon>
        <taxon>Spermatophyta</taxon>
        <taxon>Magnoliopsida</taxon>
        <taxon>Liliopsida</taxon>
        <taxon>Araceae</taxon>
        <taxon>Aroideae</taxon>
        <taxon>Colocasieae</taxon>
        <taxon>Colocasia</taxon>
    </lineage>
</organism>
<dbReference type="Proteomes" id="UP000652761">
    <property type="component" value="Unassembled WGS sequence"/>
</dbReference>